<name>A0A5B7DHS5_PORTR</name>
<evidence type="ECO:0000256" key="3">
    <source>
        <dbReference type="ARBA" id="ARBA00022792"/>
    </source>
</evidence>
<dbReference type="InterPro" id="IPR001623">
    <property type="entry name" value="DnaJ_domain"/>
</dbReference>
<feature type="domain" description="J" evidence="10">
    <location>
        <begin position="112"/>
        <end position="171"/>
    </location>
</feature>
<dbReference type="Gene3D" id="1.10.287.110">
    <property type="entry name" value="DnaJ domain"/>
    <property type="match status" value="1"/>
</dbReference>
<evidence type="ECO:0000256" key="2">
    <source>
        <dbReference type="ARBA" id="ARBA00022692"/>
    </source>
</evidence>
<gene>
    <name evidence="11" type="primary">Tim14</name>
    <name evidence="11" type="ORF">E2C01_013611</name>
</gene>
<sequence length="171" mass="18961">MLAVKQAMDAQRVISESIQHYDTMRAHSFKYRRHNVVSARIRLGYRPASSMILAGLGLATVGFGARFVIRTIPALGKKMADTVYNAPKLDSKMFASSKYYKGGFEPKMTKREAALILNVSPNANQQKVRAAYKRMMLTNHPDRGGSPFISSKLSEAKDVLDKSETAASCTR</sequence>
<comment type="similarity">
    <text evidence="7">Belongs to the TIM14 family.</text>
</comment>
<feature type="transmembrane region" description="Helical" evidence="9">
    <location>
        <begin position="48"/>
        <end position="69"/>
    </location>
</feature>
<dbReference type="OrthoDB" id="240298at2759"/>
<dbReference type="GO" id="GO:0001405">
    <property type="term" value="C:PAM complex, Tim23 associated import motor"/>
    <property type="evidence" value="ECO:0007669"/>
    <property type="project" value="TreeGrafter"/>
</dbReference>
<dbReference type="FunFam" id="1.10.287.110:FF:000001">
    <property type="entry name" value="Import inner membrane translocase subunit tim14"/>
    <property type="match status" value="1"/>
</dbReference>
<dbReference type="CDD" id="cd06257">
    <property type="entry name" value="DnaJ"/>
    <property type="match status" value="1"/>
</dbReference>
<dbReference type="PANTHER" id="PTHR12763:SF28">
    <property type="entry name" value="GEO10507P1-RELATED"/>
    <property type="match status" value="1"/>
</dbReference>
<dbReference type="InterPro" id="IPR036869">
    <property type="entry name" value="J_dom_sf"/>
</dbReference>
<keyword evidence="12" id="KW-1185">Reference proteome</keyword>
<comment type="caution">
    <text evidence="11">The sequence shown here is derived from an EMBL/GenBank/DDBJ whole genome shotgun (WGS) entry which is preliminary data.</text>
</comment>
<keyword evidence="5" id="KW-0496">Mitochondrion</keyword>
<keyword evidence="6 9" id="KW-0472">Membrane</keyword>
<evidence type="ECO:0000256" key="8">
    <source>
        <dbReference type="ARBA" id="ARBA00054366"/>
    </source>
</evidence>
<proteinExistence type="inferred from homology"/>
<dbReference type="GO" id="GO:0030150">
    <property type="term" value="P:protein import into mitochondrial matrix"/>
    <property type="evidence" value="ECO:0007669"/>
    <property type="project" value="TreeGrafter"/>
</dbReference>
<dbReference type="EMBL" id="VSRR010000897">
    <property type="protein sequence ID" value="MPC20659.1"/>
    <property type="molecule type" value="Genomic_DNA"/>
</dbReference>
<comment type="function">
    <text evidence="8">Probable component of the PAM complex, a complex required for the translocation of transit peptide-containing proteins from the inner membrane into the mitochondrial matrix in an ATP-dependent manner. May act as a co-chaperone that stimulate the ATP-dependent activity.</text>
</comment>
<evidence type="ECO:0000256" key="6">
    <source>
        <dbReference type="ARBA" id="ARBA00023136"/>
    </source>
</evidence>
<dbReference type="PROSITE" id="PS50076">
    <property type="entry name" value="DNAJ_2"/>
    <property type="match status" value="1"/>
</dbReference>
<evidence type="ECO:0000256" key="1">
    <source>
        <dbReference type="ARBA" id="ARBA00004434"/>
    </source>
</evidence>
<dbReference type="SUPFAM" id="SSF46565">
    <property type="entry name" value="Chaperone J-domain"/>
    <property type="match status" value="1"/>
</dbReference>
<keyword evidence="4 9" id="KW-1133">Transmembrane helix</keyword>
<evidence type="ECO:0000256" key="5">
    <source>
        <dbReference type="ARBA" id="ARBA00023128"/>
    </source>
</evidence>
<reference evidence="11 12" key="1">
    <citation type="submission" date="2019-05" db="EMBL/GenBank/DDBJ databases">
        <title>Another draft genome of Portunus trituberculatus and its Hox gene families provides insights of decapod evolution.</title>
        <authorList>
            <person name="Jeong J.-H."/>
            <person name="Song I."/>
            <person name="Kim S."/>
            <person name="Choi T."/>
            <person name="Kim D."/>
            <person name="Ryu S."/>
            <person name="Kim W."/>
        </authorList>
    </citation>
    <scope>NUCLEOTIDE SEQUENCE [LARGE SCALE GENOMIC DNA]</scope>
    <source>
        <tissue evidence="11">Muscle</tissue>
    </source>
</reference>
<organism evidence="11 12">
    <name type="scientific">Portunus trituberculatus</name>
    <name type="common">Swimming crab</name>
    <name type="synonym">Neptunus trituberculatus</name>
    <dbReference type="NCBI Taxonomy" id="210409"/>
    <lineage>
        <taxon>Eukaryota</taxon>
        <taxon>Metazoa</taxon>
        <taxon>Ecdysozoa</taxon>
        <taxon>Arthropoda</taxon>
        <taxon>Crustacea</taxon>
        <taxon>Multicrustacea</taxon>
        <taxon>Malacostraca</taxon>
        <taxon>Eumalacostraca</taxon>
        <taxon>Eucarida</taxon>
        <taxon>Decapoda</taxon>
        <taxon>Pleocyemata</taxon>
        <taxon>Brachyura</taxon>
        <taxon>Eubrachyura</taxon>
        <taxon>Portunoidea</taxon>
        <taxon>Portunidae</taxon>
        <taxon>Portuninae</taxon>
        <taxon>Portunus</taxon>
    </lineage>
</organism>
<evidence type="ECO:0000259" key="10">
    <source>
        <dbReference type="PROSITE" id="PS50076"/>
    </source>
</evidence>
<dbReference type="AlphaFoldDB" id="A0A5B7DHS5"/>
<dbReference type="Pfam" id="PF00226">
    <property type="entry name" value="DnaJ"/>
    <property type="match status" value="1"/>
</dbReference>
<dbReference type="Proteomes" id="UP000324222">
    <property type="component" value="Unassembled WGS sequence"/>
</dbReference>
<dbReference type="GO" id="GO:0001671">
    <property type="term" value="F:ATPase activator activity"/>
    <property type="evidence" value="ECO:0007669"/>
    <property type="project" value="TreeGrafter"/>
</dbReference>
<keyword evidence="2 9" id="KW-0812">Transmembrane</keyword>
<accession>A0A5B7DHS5</accession>
<dbReference type="SMART" id="SM00271">
    <property type="entry name" value="DnaJ"/>
    <property type="match status" value="1"/>
</dbReference>
<comment type="subcellular location">
    <subcellularLocation>
        <location evidence="1">Mitochondrion inner membrane</location>
        <topology evidence="1">Single-pass membrane protein</topology>
    </subcellularLocation>
</comment>
<dbReference type="PANTHER" id="PTHR12763">
    <property type="match status" value="1"/>
</dbReference>
<protein>
    <submittedName>
        <fullName evidence="11">Mitochondrial import inner membrane translocase subunit TIM14</fullName>
    </submittedName>
</protein>
<evidence type="ECO:0000256" key="4">
    <source>
        <dbReference type="ARBA" id="ARBA00022989"/>
    </source>
</evidence>
<evidence type="ECO:0000256" key="9">
    <source>
        <dbReference type="SAM" id="Phobius"/>
    </source>
</evidence>
<evidence type="ECO:0000256" key="7">
    <source>
        <dbReference type="ARBA" id="ARBA00038105"/>
    </source>
</evidence>
<evidence type="ECO:0000313" key="11">
    <source>
        <dbReference type="EMBL" id="MPC20659.1"/>
    </source>
</evidence>
<keyword evidence="3" id="KW-0999">Mitochondrion inner membrane</keyword>
<evidence type="ECO:0000313" key="12">
    <source>
        <dbReference type="Proteomes" id="UP000324222"/>
    </source>
</evidence>